<evidence type="ECO:0000256" key="1">
    <source>
        <dbReference type="ARBA" id="ARBA00022475"/>
    </source>
</evidence>
<dbReference type="SUPFAM" id="SSF53448">
    <property type="entry name" value="Nucleotide-diphospho-sugar transferases"/>
    <property type="match status" value="1"/>
</dbReference>
<protein>
    <submittedName>
        <fullName evidence="10">Glycosyltransferase family 2 protein</fullName>
    </submittedName>
</protein>
<dbReference type="PANTHER" id="PTHR48090:SF3">
    <property type="entry name" value="UNDECAPRENYL-PHOSPHATE 4-DEOXY-4-FORMAMIDO-L-ARABINOSE TRANSFERASE"/>
    <property type="match status" value="1"/>
</dbReference>
<dbReference type="InterPro" id="IPR001173">
    <property type="entry name" value="Glyco_trans_2-like"/>
</dbReference>
<keyword evidence="4 8" id="KW-0812">Transmembrane</keyword>
<dbReference type="RefSeq" id="WP_209139987.1">
    <property type="nucleotide sequence ID" value="NZ_JAGHKO010000004.1"/>
</dbReference>
<evidence type="ECO:0000313" key="10">
    <source>
        <dbReference type="EMBL" id="MBO9201930.1"/>
    </source>
</evidence>
<dbReference type="CDD" id="cd04187">
    <property type="entry name" value="DPM1_like_bac"/>
    <property type="match status" value="1"/>
</dbReference>
<keyword evidence="2" id="KW-0328">Glycosyltransferase</keyword>
<organism evidence="10 11">
    <name type="scientific">Niastella soli</name>
    <dbReference type="NCBI Taxonomy" id="2821487"/>
    <lineage>
        <taxon>Bacteria</taxon>
        <taxon>Pseudomonadati</taxon>
        <taxon>Bacteroidota</taxon>
        <taxon>Chitinophagia</taxon>
        <taxon>Chitinophagales</taxon>
        <taxon>Chitinophagaceae</taxon>
        <taxon>Niastella</taxon>
    </lineage>
</organism>
<name>A0ABS3YVJ2_9BACT</name>
<keyword evidence="1" id="KW-1003">Cell membrane</keyword>
<dbReference type="EMBL" id="JAGHKO010000004">
    <property type="protein sequence ID" value="MBO9201930.1"/>
    <property type="molecule type" value="Genomic_DNA"/>
</dbReference>
<dbReference type="PANTHER" id="PTHR48090">
    <property type="entry name" value="UNDECAPRENYL-PHOSPHATE 4-DEOXY-4-FORMAMIDO-L-ARABINOSE TRANSFERASE-RELATED"/>
    <property type="match status" value="1"/>
</dbReference>
<evidence type="ECO:0000313" key="11">
    <source>
        <dbReference type="Proteomes" id="UP000677244"/>
    </source>
</evidence>
<keyword evidence="11" id="KW-1185">Reference proteome</keyword>
<feature type="transmembrane region" description="Helical" evidence="8">
    <location>
        <begin position="232"/>
        <end position="253"/>
    </location>
</feature>
<proteinExistence type="predicted"/>
<evidence type="ECO:0000256" key="4">
    <source>
        <dbReference type="ARBA" id="ARBA00022692"/>
    </source>
</evidence>
<comment type="caution">
    <text evidence="10">The sequence shown here is derived from an EMBL/GenBank/DDBJ whole genome shotgun (WGS) entry which is preliminary data.</text>
</comment>
<evidence type="ECO:0000256" key="2">
    <source>
        <dbReference type="ARBA" id="ARBA00022676"/>
    </source>
</evidence>
<accession>A0ABS3YVJ2</accession>
<feature type="domain" description="Glycosyltransferase 2-like" evidence="9">
    <location>
        <begin position="7"/>
        <end position="166"/>
    </location>
</feature>
<gene>
    <name evidence="10" type="ORF">J7I42_16720</name>
</gene>
<dbReference type="InterPro" id="IPR029044">
    <property type="entry name" value="Nucleotide-diphossugar_trans"/>
</dbReference>
<dbReference type="Pfam" id="PF00535">
    <property type="entry name" value="Glycos_transf_2"/>
    <property type="match status" value="1"/>
</dbReference>
<evidence type="ECO:0000256" key="5">
    <source>
        <dbReference type="ARBA" id="ARBA00022985"/>
    </source>
</evidence>
<evidence type="ECO:0000256" key="7">
    <source>
        <dbReference type="ARBA" id="ARBA00023136"/>
    </source>
</evidence>
<evidence type="ECO:0000256" key="8">
    <source>
        <dbReference type="SAM" id="Phobius"/>
    </source>
</evidence>
<dbReference type="Gene3D" id="3.90.550.10">
    <property type="entry name" value="Spore Coat Polysaccharide Biosynthesis Protein SpsA, Chain A"/>
    <property type="match status" value="1"/>
</dbReference>
<dbReference type="InterPro" id="IPR050256">
    <property type="entry name" value="Glycosyltransferase_2"/>
</dbReference>
<keyword evidence="3" id="KW-0808">Transferase</keyword>
<evidence type="ECO:0000259" key="9">
    <source>
        <dbReference type="Pfam" id="PF00535"/>
    </source>
</evidence>
<dbReference type="Proteomes" id="UP000677244">
    <property type="component" value="Unassembled WGS sequence"/>
</dbReference>
<sequence length="315" mass="35078">MKRVLVSVVIALYNEADNIPILIEKSAAALQPLDYELILVDDGSTDGSAAIIKKHLQADMKLIVLMKNYGQSAAMAAGINVARGEFIATMDADLQNDPTDIPVMLAKLRAEDHELVAGIRANRQDNWLRKVPSRIANKIIRSTTGVTLHDYGCTLKVFRQEIAKSLGLYGDMHRFIPVLAAIQGARMSEMPVKHHPRIHGKSKYGIGRTTKVLSDLLLILFIQKYFQRPMHLFGPIGLLLFFSGVIINGYLLVDKMLGAEIGGRPLLILGVILLLAGLQLILFGFVAEIMMRTYYESQNKKAFRIRSVTEYHNEP</sequence>
<keyword evidence="7 8" id="KW-0472">Membrane</keyword>
<evidence type="ECO:0000256" key="3">
    <source>
        <dbReference type="ARBA" id="ARBA00022679"/>
    </source>
</evidence>
<keyword evidence="6 8" id="KW-1133">Transmembrane helix</keyword>
<feature type="transmembrane region" description="Helical" evidence="8">
    <location>
        <begin position="265"/>
        <end position="287"/>
    </location>
</feature>
<keyword evidence="5" id="KW-0448">Lipopolysaccharide biosynthesis</keyword>
<evidence type="ECO:0000256" key="6">
    <source>
        <dbReference type="ARBA" id="ARBA00022989"/>
    </source>
</evidence>
<reference evidence="10 11" key="1">
    <citation type="submission" date="2021-03" db="EMBL/GenBank/DDBJ databases">
        <title>Assistant Professor.</title>
        <authorList>
            <person name="Huq M.A."/>
        </authorList>
    </citation>
    <scope>NUCLEOTIDE SEQUENCE [LARGE SCALE GENOMIC DNA]</scope>
    <source>
        <strain evidence="10 11">MAH-29</strain>
    </source>
</reference>